<dbReference type="PRINTS" id="PR00173">
    <property type="entry name" value="EDTRNSPORT"/>
</dbReference>
<dbReference type="GO" id="GO:0016020">
    <property type="term" value="C:membrane"/>
    <property type="evidence" value="ECO:0007669"/>
    <property type="project" value="UniProtKB-SubCell"/>
</dbReference>
<evidence type="ECO:0000256" key="7">
    <source>
        <dbReference type="ARBA" id="ARBA00023180"/>
    </source>
</evidence>
<dbReference type="AlphaFoldDB" id="A0A6B3L744"/>
<keyword evidence="5 8" id="KW-1133">Transmembrane helix</keyword>
<keyword evidence="7" id="KW-0325">Glycoprotein</keyword>
<proteinExistence type="predicted"/>
<feature type="transmembrane region" description="Helical" evidence="8">
    <location>
        <begin position="9"/>
        <end position="28"/>
    </location>
</feature>
<accession>A0A6B3L744</accession>
<evidence type="ECO:0000256" key="4">
    <source>
        <dbReference type="ARBA" id="ARBA00022847"/>
    </source>
</evidence>
<dbReference type="PANTHER" id="PTHR11958:SF63">
    <property type="entry name" value="AMINO ACID TRANSPORTER"/>
    <property type="match status" value="1"/>
</dbReference>
<dbReference type="InterPro" id="IPR036458">
    <property type="entry name" value="Na:dicarbo_symporter_sf"/>
</dbReference>
<evidence type="ECO:0000256" key="2">
    <source>
        <dbReference type="ARBA" id="ARBA00022448"/>
    </source>
</evidence>
<feature type="transmembrane region" description="Helical" evidence="8">
    <location>
        <begin position="48"/>
        <end position="73"/>
    </location>
</feature>
<reference evidence="9 10" key="1">
    <citation type="submission" date="2020-12" db="EMBL/GenBank/DDBJ databases">
        <title>Sulforoseuscoccus oceanibium gen. nov., sp. nov., a representative of the phylum Verrucomicrobia with special cytoplasmic membrane, and proposal of Sulforoseuscoccusaceae fam. nov.</title>
        <authorList>
            <person name="Xi F."/>
        </authorList>
    </citation>
    <scope>NUCLEOTIDE SEQUENCE [LARGE SCALE GENOMIC DNA]</scope>
    <source>
        <strain evidence="9 10">T37</strain>
    </source>
</reference>
<feature type="transmembrane region" description="Helical" evidence="8">
    <location>
        <begin position="167"/>
        <end position="190"/>
    </location>
</feature>
<dbReference type="PROSITE" id="PS00714">
    <property type="entry name" value="NA_DICARBOXYL_SYMP_2"/>
    <property type="match status" value="1"/>
</dbReference>
<comment type="subcellular location">
    <subcellularLocation>
        <location evidence="1">Membrane</location>
        <topology evidence="1">Multi-pass membrane protein</topology>
    </subcellularLocation>
</comment>
<evidence type="ECO:0000256" key="6">
    <source>
        <dbReference type="ARBA" id="ARBA00023136"/>
    </source>
</evidence>
<keyword evidence="3 8" id="KW-0812">Transmembrane</keyword>
<evidence type="ECO:0000313" key="9">
    <source>
        <dbReference type="EMBL" id="QQL43877.1"/>
    </source>
</evidence>
<keyword evidence="10" id="KW-1185">Reference proteome</keyword>
<gene>
    <name evidence="9" type="ORF">G3M56_008195</name>
</gene>
<evidence type="ECO:0000256" key="5">
    <source>
        <dbReference type="ARBA" id="ARBA00022989"/>
    </source>
</evidence>
<evidence type="ECO:0000256" key="8">
    <source>
        <dbReference type="SAM" id="Phobius"/>
    </source>
</evidence>
<dbReference type="Pfam" id="PF00375">
    <property type="entry name" value="SDF"/>
    <property type="match status" value="1"/>
</dbReference>
<keyword evidence="6 8" id="KW-0472">Membrane</keyword>
<sequence>MKHLKKPHWQILIALIAAVIAGAWLRTVPTESAVHQGFITGSKFVGDIFMNALKMIIVPLVVSSIISGIGGVGKVEGFARLGGKTLLLYTLSSLIAVCIGLTAVNTLKPGLEDGKPNTTIKAAIEQEAANLEDAGASKEKLERVEQAKKDGFAPIADIFKRMFPPNIILAASQGQMLGLIVFSILFGIAMTRLDGSMGQTMQHVIQGVNDIMITLTHWVMLAAPIGVFGLVTPTIAAAGGEIFYALGRYFVTVLAALATHFLVAMPLLLLLLARVDPVRHFRAMRDALLTAFSTASSSATLPVTMECVQENAKVSQRVSSFTLPLGATVNMDGTALYECVAVMFIAQVLGYDFTLATQFSIVLLALLTSIGVAGVPSASLVAIVVIMQSVDIKGAEAAIAVLFSVDRLLDMSRTAVNVFGDSCAAVIIGKSEGESQILKDESAL</sequence>
<dbReference type="EMBL" id="CP066776">
    <property type="protein sequence ID" value="QQL43877.1"/>
    <property type="molecule type" value="Genomic_DNA"/>
</dbReference>
<name>A0A6B3L744_9BACT</name>
<dbReference type="Proteomes" id="UP000475117">
    <property type="component" value="Chromosome"/>
</dbReference>
<dbReference type="RefSeq" id="WP_164361919.1">
    <property type="nucleotide sequence ID" value="NZ_CP066776.1"/>
</dbReference>
<dbReference type="PANTHER" id="PTHR11958">
    <property type="entry name" value="SODIUM/DICARBOXYLATE SYMPORTER-RELATED"/>
    <property type="match status" value="1"/>
</dbReference>
<evidence type="ECO:0000256" key="1">
    <source>
        <dbReference type="ARBA" id="ARBA00004141"/>
    </source>
</evidence>
<dbReference type="GO" id="GO:0015293">
    <property type="term" value="F:symporter activity"/>
    <property type="evidence" value="ECO:0007669"/>
    <property type="project" value="UniProtKB-KW"/>
</dbReference>
<protein>
    <submittedName>
        <fullName evidence="9">Dicarboxylate/amino acid:cation symporter</fullName>
    </submittedName>
</protein>
<dbReference type="SUPFAM" id="SSF118215">
    <property type="entry name" value="Proton glutamate symport protein"/>
    <property type="match status" value="1"/>
</dbReference>
<keyword evidence="4" id="KW-0769">Symport</keyword>
<dbReference type="InterPro" id="IPR050746">
    <property type="entry name" value="DAACS"/>
</dbReference>
<feature type="transmembrane region" description="Helical" evidence="8">
    <location>
        <begin position="359"/>
        <end position="386"/>
    </location>
</feature>
<feature type="transmembrane region" description="Helical" evidence="8">
    <location>
        <begin position="249"/>
        <end position="272"/>
    </location>
</feature>
<evidence type="ECO:0000256" key="3">
    <source>
        <dbReference type="ARBA" id="ARBA00022692"/>
    </source>
</evidence>
<keyword evidence="2" id="KW-0813">Transport</keyword>
<dbReference type="GO" id="GO:1902475">
    <property type="term" value="P:L-alpha-amino acid transmembrane transport"/>
    <property type="evidence" value="ECO:0007669"/>
    <property type="project" value="UniProtKB-ARBA"/>
</dbReference>
<feature type="transmembrane region" description="Helical" evidence="8">
    <location>
        <begin position="335"/>
        <end position="353"/>
    </location>
</feature>
<feature type="transmembrane region" description="Helical" evidence="8">
    <location>
        <begin position="85"/>
        <end position="104"/>
    </location>
</feature>
<feature type="transmembrane region" description="Helical" evidence="8">
    <location>
        <begin position="211"/>
        <end position="237"/>
    </location>
</feature>
<dbReference type="InterPro" id="IPR001991">
    <property type="entry name" value="Na-dicarboxylate_symporter"/>
</dbReference>
<dbReference type="Gene3D" id="1.10.3860.10">
    <property type="entry name" value="Sodium:dicarboxylate symporter"/>
    <property type="match status" value="1"/>
</dbReference>
<organism evidence="9 10">
    <name type="scientific">Sulfuriroseicoccus oceanibius</name>
    <dbReference type="NCBI Taxonomy" id="2707525"/>
    <lineage>
        <taxon>Bacteria</taxon>
        <taxon>Pseudomonadati</taxon>
        <taxon>Verrucomicrobiota</taxon>
        <taxon>Verrucomicrobiia</taxon>
        <taxon>Verrucomicrobiales</taxon>
        <taxon>Verrucomicrobiaceae</taxon>
        <taxon>Sulfuriroseicoccus</taxon>
    </lineage>
</organism>
<evidence type="ECO:0000313" key="10">
    <source>
        <dbReference type="Proteomes" id="UP000475117"/>
    </source>
</evidence>
<dbReference type="KEGG" id="soa:G3M56_008195"/>
<dbReference type="InterPro" id="IPR018107">
    <property type="entry name" value="Na-dicarboxylate_symporter_CS"/>
</dbReference>